<accession>A0ABX2N6I6</accession>
<dbReference type="InterPro" id="IPR024775">
    <property type="entry name" value="DinB-like"/>
</dbReference>
<name>A0ABX2N6I6_9SPHN</name>
<keyword evidence="3" id="KW-1185">Reference proteome</keyword>
<dbReference type="Proteomes" id="UP000652427">
    <property type="component" value="Unassembled WGS sequence"/>
</dbReference>
<dbReference type="RefSeq" id="WP_176280744.1">
    <property type="nucleotide sequence ID" value="NZ_JABWMH010000005.1"/>
</dbReference>
<feature type="domain" description="DinB-like" evidence="1">
    <location>
        <begin position="9"/>
        <end position="158"/>
    </location>
</feature>
<gene>
    <name evidence="2" type="ORF">HUO14_15490</name>
</gene>
<evidence type="ECO:0000313" key="3">
    <source>
        <dbReference type="Proteomes" id="UP000652427"/>
    </source>
</evidence>
<evidence type="ECO:0000313" key="2">
    <source>
        <dbReference type="EMBL" id="NVD29302.1"/>
    </source>
</evidence>
<sequence length="171" mass="19852">MLRETLTRQYDMAAKLMHFHLEGLTTDECLWRPAPRGPGVHARPDGKWIADWPDREDYAIGPPTISWITWHIGYWLTMVLDHSFGSALQRRETIFWPGDADRTVDWIDDLEGQWRARMEKLDEADLLSSDKANWPFQDRPLADVVAWSTVELTKNASEIGYARFLYASHHG</sequence>
<organism evidence="2 3">
    <name type="scientific">Parasphingorhabdus flavimaris</name>
    <dbReference type="NCBI Taxonomy" id="266812"/>
    <lineage>
        <taxon>Bacteria</taxon>
        <taxon>Pseudomonadati</taxon>
        <taxon>Pseudomonadota</taxon>
        <taxon>Alphaproteobacteria</taxon>
        <taxon>Sphingomonadales</taxon>
        <taxon>Sphingomonadaceae</taxon>
        <taxon>Parasphingorhabdus</taxon>
    </lineage>
</organism>
<dbReference type="Pfam" id="PF12867">
    <property type="entry name" value="DinB_2"/>
    <property type="match status" value="1"/>
</dbReference>
<evidence type="ECO:0000259" key="1">
    <source>
        <dbReference type="Pfam" id="PF12867"/>
    </source>
</evidence>
<dbReference type="EMBL" id="JABWMH010000005">
    <property type="protein sequence ID" value="NVD29302.1"/>
    <property type="molecule type" value="Genomic_DNA"/>
</dbReference>
<protein>
    <submittedName>
        <fullName evidence="2">DinB family protein</fullName>
    </submittedName>
</protein>
<comment type="caution">
    <text evidence="2">The sequence shown here is derived from an EMBL/GenBank/DDBJ whole genome shotgun (WGS) entry which is preliminary data.</text>
</comment>
<proteinExistence type="predicted"/>
<reference evidence="2 3" key="1">
    <citation type="submission" date="2020-06" db="EMBL/GenBank/DDBJ databases">
        <authorList>
            <person name="Kim S.-J."/>
            <person name="Park S.-J."/>
        </authorList>
    </citation>
    <scope>NUCLEOTIDE SEQUENCE [LARGE SCALE GENOMIC DNA]</scope>
    <source>
        <strain evidence="2 3">SW-151</strain>
    </source>
</reference>